<evidence type="ECO:0000256" key="7">
    <source>
        <dbReference type="ARBA" id="ARBA00023033"/>
    </source>
</evidence>
<organism evidence="9 10">
    <name type="scientific">Alkalimarinus alittae</name>
    <dbReference type="NCBI Taxonomy" id="2961619"/>
    <lineage>
        <taxon>Bacteria</taxon>
        <taxon>Pseudomonadati</taxon>
        <taxon>Pseudomonadota</taxon>
        <taxon>Gammaproteobacteria</taxon>
        <taxon>Alteromonadales</taxon>
        <taxon>Alteromonadaceae</taxon>
        <taxon>Alkalimarinus</taxon>
    </lineage>
</organism>
<evidence type="ECO:0000256" key="1">
    <source>
        <dbReference type="ARBA" id="ARBA00001974"/>
    </source>
</evidence>
<dbReference type="PANTHER" id="PTHR43876:SF10">
    <property type="entry name" value="3-DEMETHOXYUBIQUINOL 3-HYDROXYLASE"/>
    <property type="match status" value="1"/>
</dbReference>
<comment type="pathway">
    <text evidence="2">Cofactor biosynthesis; ubiquinone biosynthesis.</text>
</comment>
<gene>
    <name evidence="9" type="ORF">NKI27_16815</name>
</gene>
<comment type="similarity">
    <text evidence="3">Belongs to the UbiH/COQ6 family.</text>
</comment>
<dbReference type="Gene3D" id="3.50.50.60">
    <property type="entry name" value="FAD/NAD(P)-binding domain"/>
    <property type="match status" value="2"/>
</dbReference>
<dbReference type="InterPro" id="IPR010971">
    <property type="entry name" value="UbiH/COQ6"/>
</dbReference>
<dbReference type="EMBL" id="CP100390">
    <property type="protein sequence ID" value="UZE95702.1"/>
    <property type="molecule type" value="Genomic_DNA"/>
</dbReference>
<evidence type="ECO:0000256" key="3">
    <source>
        <dbReference type="ARBA" id="ARBA00005349"/>
    </source>
</evidence>
<keyword evidence="5" id="KW-0274">FAD</keyword>
<evidence type="ECO:0000259" key="8">
    <source>
        <dbReference type="Pfam" id="PF01494"/>
    </source>
</evidence>
<sequence length="423" mass="46589">MTQNAYDIAIVGAGMVGAAIACGLGPTGLRIAILDRTPPPAFDANQTPDIRVSALSYASEQILRNIGAWSHISAMRTCPYQRMGVTEKLAIPMSLAGSPINQTLFDSTDIGYPYLGHIVENNITQLGLHQAMKQYSNIDILCPSNIQSIDFDSPLPTVSYTQNSLQDNLSELTAKLIIGADGALSKVRDWASIGMNSNQYEQQALVATVEYQGEQQDITWQAFTSTGPLAFLPLMDVNKKHYGSLVWYDQPDKIRQLMALDSPSFMEEVTKNFPPQLPPLIKLLKKGSFTLVKRHAQDYISHRVALAGDAAHTINPLAGQGVNLGFQDAATLVEVITTAHTQGKDIGLTENLRQYERLRKIENQKMMEIMDLFYHLFSNNHPPLKLLRNIGLGLADKLPFGKKKVIKYAMGLEGNLPKLARPA</sequence>
<dbReference type="Pfam" id="PF01494">
    <property type="entry name" value="FAD_binding_3"/>
    <property type="match status" value="1"/>
</dbReference>
<keyword evidence="6" id="KW-0560">Oxidoreductase</keyword>
<keyword evidence="10" id="KW-1185">Reference proteome</keyword>
<evidence type="ECO:0000313" key="10">
    <source>
        <dbReference type="Proteomes" id="UP001163739"/>
    </source>
</evidence>
<feature type="domain" description="FAD-binding" evidence="8">
    <location>
        <begin position="6"/>
        <end position="360"/>
    </location>
</feature>
<keyword evidence="4" id="KW-0285">Flavoprotein</keyword>
<evidence type="ECO:0000256" key="4">
    <source>
        <dbReference type="ARBA" id="ARBA00022630"/>
    </source>
</evidence>
<evidence type="ECO:0000256" key="5">
    <source>
        <dbReference type="ARBA" id="ARBA00022827"/>
    </source>
</evidence>
<protein>
    <submittedName>
        <fullName evidence="9">FAD-dependent monooxygenase</fullName>
    </submittedName>
</protein>
<evidence type="ECO:0000256" key="2">
    <source>
        <dbReference type="ARBA" id="ARBA00004749"/>
    </source>
</evidence>
<dbReference type="InterPro" id="IPR002938">
    <property type="entry name" value="FAD-bd"/>
</dbReference>
<comment type="cofactor">
    <cofactor evidence="1">
        <name>FAD</name>
        <dbReference type="ChEBI" id="CHEBI:57692"/>
    </cofactor>
</comment>
<reference evidence="9" key="1">
    <citation type="submission" date="2022-06" db="EMBL/GenBank/DDBJ databases">
        <title>Alkalimarinus sp. nov., isolated from gut of a Alitta virens.</title>
        <authorList>
            <person name="Yang A.I."/>
            <person name="Shin N.-R."/>
        </authorList>
    </citation>
    <scope>NUCLEOTIDE SEQUENCE</scope>
    <source>
        <strain evidence="9">A2M4</strain>
    </source>
</reference>
<dbReference type="PANTHER" id="PTHR43876">
    <property type="entry name" value="UBIQUINONE BIOSYNTHESIS MONOOXYGENASE COQ6, MITOCHONDRIAL"/>
    <property type="match status" value="1"/>
</dbReference>
<evidence type="ECO:0000256" key="6">
    <source>
        <dbReference type="ARBA" id="ARBA00023002"/>
    </source>
</evidence>
<dbReference type="NCBIfam" id="TIGR01988">
    <property type="entry name" value="Ubi-OHases"/>
    <property type="match status" value="1"/>
</dbReference>
<evidence type="ECO:0000313" key="9">
    <source>
        <dbReference type="EMBL" id="UZE95702.1"/>
    </source>
</evidence>
<dbReference type="RefSeq" id="WP_265047192.1">
    <property type="nucleotide sequence ID" value="NZ_CP100390.1"/>
</dbReference>
<dbReference type="InterPro" id="IPR051205">
    <property type="entry name" value="UbiH/COQ6_monooxygenase"/>
</dbReference>
<dbReference type="Proteomes" id="UP001163739">
    <property type="component" value="Chromosome"/>
</dbReference>
<proteinExistence type="inferred from homology"/>
<dbReference type="SUPFAM" id="SSF51905">
    <property type="entry name" value="FAD/NAD(P)-binding domain"/>
    <property type="match status" value="1"/>
</dbReference>
<keyword evidence="7 9" id="KW-0503">Monooxygenase</keyword>
<name>A0ABY6N112_9ALTE</name>
<accession>A0ABY6N112</accession>
<dbReference type="PRINTS" id="PR00420">
    <property type="entry name" value="RNGMNOXGNASE"/>
</dbReference>
<dbReference type="InterPro" id="IPR036188">
    <property type="entry name" value="FAD/NAD-bd_sf"/>
</dbReference>
<dbReference type="GO" id="GO:0004497">
    <property type="term" value="F:monooxygenase activity"/>
    <property type="evidence" value="ECO:0007669"/>
    <property type="project" value="UniProtKB-KW"/>
</dbReference>